<gene>
    <name evidence="1" type="ORF">QWI16_01960</name>
</gene>
<comment type="caution">
    <text evidence="1">The sequence shown here is derived from an EMBL/GenBank/DDBJ whole genome shotgun (WGS) entry which is preliminary data.</text>
</comment>
<sequence>MSQKNMMTNFLSRLDLHPEMSIEKITIGSERSPILVVDNFIKQANSLVDVAVRMEFSEQGHVFPGVRAFAPHIYMQKAFVEIQPEITEHFGLNSCTFKLSMCHYSLVTTPPERLGLLQRIPHVDSFESRGLAAVHYLFHGNFGGTAFYRHRKTGFEYLDESRRLVYFRSLESENGGPNIPGAEYINGDTSLFQQIDRREGVFNRLLVYRRNSLHSGCIDKNFSLDPNPLSGRLSINSFIDPIL</sequence>
<evidence type="ECO:0000313" key="2">
    <source>
        <dbReference type="Proteomes" id="UP001168380"/>
    </source>
</evidence>
<dbReference type="Proteomes" id="UP001168380">
    <property type="component" value="Unassembled WGS sequence"/>
</dbReference>
<dbReference type="Pfam" id="PF20043">
    <property type="entry name" value="DUF6445"/>
    <property type="match status" value="1"/>
</dbReference>
<keyword evidence="2" id="KW-1185">Reference proteome</keyword>
<accession>A0ABT8TBF6</accession>
<evidence type="ECO:0000313" key="1">
    <source>
        <dbReference type="EMBL" id="MDO3380919.1"/>
    </source>
</evidence>
<protein>
    <submittedName>
        <fullName evidence="1">DUF6445 family protein</fullName>
    </submittedName>
</protein>
<organism evidence="1 2">
    <name type="scientific">Gilvimarinus algae</name>
    <dbReference type="NCBI Taxonomy" id="3058037"/>
    <lineage>
        <taxon>Bacteria</taxon>
        <taxon>Pseudomonadati</taxon>
        <taxon>Pseudomonadota</taxon>
        <taxon>Gammaproteobacteria</taxon>
        <taxon>Cellvibrionales</taxon>
        <taxon>Cellvibrionaceae</taxon>
        <taxon>Gilvimarinus</taxon>
    </lineage>
</organism>
<dbReference type="InterPro" id="IPR045617">
    <property type="entry name" value="DUF6445"/>
</dbReference>
<proteinExistence type="predicted"/>
<dbReference type="RefSeq" id="WP_302711042.1">
    <property type="nucleotide sequence ID" value="NZ_JAULRT010000032.1"/>
</dbReference>
<reference evidence="1" key="1">
    <citation type="submission" date="2023-07" db="EMBL/GenBank/DDBJ databases">
        <title>Gilvimarinus algae sp. nov., isolated from the surface of Kelp.</title>
        <authorList>
            <person name="Sun Y.Y."/>
            <person name="Gong Y."/>
            <person name="Du Z.J."/>
        </authorList>
    </citation>
    <scope>NUCLEOTIDE SEQUENCE</scope>
    <source>
        <strain evidence="1">SDUM040014</strain>
    </source>
</reference>
<name>A0ABT8TBF6_9GAMM</name>
<dbReference type="EMBL" id="JAULRT010000032">
    <property type="protein sequence ID" value="MDO3380919.1"/>
    <property type="molecule type" value="Genomic_DNA"/>
</dbReference>